<evidence type="ECO:0000256" key="9">
    <source>
        <dbReference type="ARBA" id="ARBA00023180"/>
    </source>
</evidence>
<evidence type="ECO:0000256" key="3">
    <source>
        <dbReference type="ARBA" id="ARBA00022536"/>
    </source>
</evidence>
<feature type="binding site" evidence="11">
    <location>
        <position position="187"/>
    </location>
    <ligand>
        <name>Zn(2+)</name>
        <dbReference type="ChEBI" id="CHEBI:29105"/>
        <note>catalytic</note>
    </ligand>
</feature>
<dbReference type="SMART" id="SM00235">
    <property type="entry name" value="ZnMc"/>
    <property type="match status" value="1"/>
</dbReference>
<evidence type="ECO:0000313" key="15">
    <source>
        <dbReference type="Proteomes" id="UP000054495"/>
    </source>
</evidence>
<dbReference type="Gene3D" id="3.40.390.10">
    <property type="entry name" value="Collagenase (Catalytic Domain)"/>
    <property type="match status" value="1"/>
</dbReference>
<dbReference type="InterPro" id="IPR035914">
    <property type="entry name" value="Sperma_CUB_dom_sf"/>
</dbReference>
<keyword evidence="9" id="KW-0325">Glycoprotein</keyword>
<dbReference type="PROSITE" id="PS00022">
    <property type="entry name" value="EGF_1"/>
    <property type="match status" value="1"/>
</dbReference>
<keyword evidence="11 12" id="KW-0378">Hydrolase</keyword>
<reference evidence="14 15" key="1">
    <citation type="submission" date="2013-05" db="EMBL/GenBank/DDBJ databases">
        <title>Draft genome of the parasitic nematode Anyclostoma ceylanicum.</title>
        <authorList>
            <person name="Mitreva M."/>
        </authorList>
    </citation>
    <scope>NUCLEOTIDE SEQUENCE [LARGE SCALE GENOMIC DNA]</scope>
</reference>
<evidence type="ECO:0000256" key="4">
    <source>
        <dbReference type="ARBA" id="ARBA00022723"/>
    </source>
</evidence>
<keyword evidence="8" id="KW-1015">Disulfide bond</keyword>
<comment type="cofactor">
    <cofactor evidence="11 12">
        <name>Zn(2+)</name>
        <dbReference type="ChEBI" id="CHEBI:29105"/>
    </cofactor>
    <text evidence="11 12">Binds 1 zinc ion per subunit.</text>
</comment>
<evidence type="ECO:0000313" key="14">
    <source>
        <dbReference type="EMBL" id="EPB73699.1"/>
    </source>
</evidence>
<dbReference type="PROSITE" id="PS01186">
    <property type="entry name" value="EGF_2"/>
    <property type="match status" value="1"/>
</dbReference>
<feature type="domain" description="Peptidase M12A" evidence="13">
    <location>
        <begin position="65"/>
        <end position="281"/>
    </location>
</feature>
<dbReference type="GO" id="GO:0004222">
    <property type="term" value="F:metalloendopeptidase activity"/>
    <property type="evidence" value="ECO:0007669"/>
    <property type="project" value="UniProtKB-UniRule"/>
</dbReference>
<evidence type="ECO:0000256" key="8">
    <source>
        <dbReference type="ARBA" id="ARBA00023157"/>
    </source>
</evidence>
<proteinExistence type="predicted"/>
<feature type="signal peptide" evidence="10 12">
    <location>
        <begin position="1"/>
        <end position="20"/>
    </location>
</feature>
<dbReference type="CDD" id="cd04280">
    <property type="entry name" value="ZnMc_astacin_like"/>
    <property type="match status" value="1"/>
</dbReference>
<evidence type="ECO:0000256" key="1">
    <source>
        <dbReference type="ARBA" id="ARBA00004613"/>
    </source>
</evidence>
<evidence type="ECO:0000259" key="13">
    <source>
        <dbReference type="PROSITE" id="PS51864"/>
    </source>
</evidence>
<dbReference type="SUPFAM" id="SSF55486">
    <property type="entry name" value="Metalloproteases ('zincins'), catalytic domain"/>
    <property type="match status" value="1"/>
</dbReference>
<feature type="active site" evidence="11">
    <location>
        <position position="178"/>
    </location>
</feature>
<dbReference type="InterPro" id="IPR017050">
    <property type="entry name" value="Metallopeptidase_nem"/>
</dbReference>
<protein>
    <recommendedName>
        <fullName evidence="10">Zinc metalloproteinase</fullName>
    </recommendedName>
</protein>
<evidence type="ECO:0000256" key="2">
    <source>
        <dbReference type="ARBA" id="ARBA00022525"/>
    </source>
</evidence>
<evidence type="ECO:0000256" key="11">
    <source>
        <dbReference type="PROSITE-ProRule" id="PRU01211"/>
    </source>
</evidence>
<dbReference type="InterPro" id="IPR001506">
    <property type="entry name" value="Peptidase_M12A"/>
</dbReference>
<keyword evidence="6 11" id="KW-0862">Zinc</keyword>
<keyword evidence="11 12" id="KW-0645">Protease</keyword>
<accession>A0A0D6LP93</accession>
<comment type="subcellular location">
    <subcellularLocation>
        <location evidence="1 10">Secreted</location>
    </subcellularLocation>
</comment>
<feature type="chain" id="PRO_5005115210" description="Zinc metalloproteinase" evidence="10 12">
    <location>
        <begin position="21"/>
        <end position="440"/>
    </location>
</feature>
<comment type="caution">
    <text evidence="11">Lacks conserved residue(s) required for the propagation of feature annotation.</text>
</comment>
<dbReference type="GO" id="GO:0006508">
    <property type="term" value="P:proteolysis"/>
    <property type="evidence" value="ECO:0007669"/>
    <property type="project" value="UniProtKB-KW"/>
</dbReference>
<dbReference type="Pfam" id="PF01400">
    <property type="entry name" value="Astacin"/>
    <property type="match status" value="2"/>
</dbReference>
<feature type="binding site" evidence="11">
    <location>
        <position position="177"/>
    </location>
    <ligand>
        <name>Zn(2+)</name>
        <dbReference type="ChEBI" id="CHEBI:29105"/>
        <note>catalytic</note>
    </ligand>
</feature>
<dbReference type="PRINTS" id="PR00480">
    <property type="entry name" value="ASTACIN"/>
</dbReference>
<dbReference type="PROSITE" id="PS51864">
    <property type="entry name" value="ASTACIN"/>
    <property type="match status" value="1"/>
</dbReference>
<keyword evidence="15" id="KW-1185">Reference proteome</keyword>
<evidence type="ECO:0000256" key="12">
    <source>
        <dbReference type="RuleBase" id="RU361183"/>
    </source>
</evidence>
<dbReference type="PIRSF" id="PIRSF036365">
    <property type="entry name" value="Astacin_nematoda"/>
    <property type="match status" value="1"/>
</dbReference>
<keyword evidence="4 11" id="KW-0479">Metal-binding</keyword>
<dbReference type="GO" id="GO:0018996">
    <property type="term" value="P:molting cycle, collagen and cuticulin-based cuticle"/>
    <property type="evidence" value="ECO:0007669"/>
    <property type="project" value="InterPro"/>
</dbReference>
<dbReference type="InterPro" id="IPR024079">
    <property type="entry name" value="MetalloPept_cat_dom_sf"/>
</dbReference>
<evidence type="ECO:0000256" key="7">
    <source>
        <dbReference type="ARBA" id="ARBA00023049"/>
    </source>
</evidence>
<dbReference type="InterPro" id="IPR000742">
    <property type="entry name" value="EGF"/>
</dbReference>
<dbReference type="EMBL" id="KE124975">
    <property type="protein sequence ID" value="EPB73699.1"/>
    <property type="molecule type" value="Genomic_DNA"/>
</dbReference>
<evidence type="ECO:0000256" key="6">
    <source>
        <dbReference type="ARBA" id="ARBA00022833"/>
    </source>
</evidence>
<feature type="binding site" evidence="11">
    <location>
        <position position="181"/>
    </location>
    <ligand>
        <name>Zn(2+)</name>
        <dbReference type="ChEBI" id="CHEBI:29105"/>
        <note>catalytic</note>
    </ligand>
</feature>
<name>A0A0D6LP93_9BILA</name>
<dbReference type="InterPro" id="IPR006026">
    <property type="entry name" value="Peptidase_Metallo"/>
</dbReference>
<dbReference type="SUPFAM" id="SSF49854">
    <property type="entry name" value="Spermadhesin, CUB domain"/>
    <property type="match status" value="1"/>
</dbReference>
<gene>
    <name evidence="14" type="ORF">ANCCEY_07213</name>
</gene>
<keyword evidence="7 11" id="KW-0482">Metalloprotease</keyword>
<dbReference type="InterPro" id="IPR034035">
    <property type="entry name" value="Astacin-like_dom"/>
</dbReference>
<keyword evidence="5 10" id="KW-0732">Signal</keyword>
<evidence type="ECO:0000256" key="5">
    <source>
        <dbReference type="ARBA" id="ARBA00022729"/>
    </source>
</evidence>
<organism evidence="14 15">
    <name type="scientific">Ancylostoma ceylanicum</name>
    <dbReference type="NCBI Taxonomy" id="53326"/>
    <lineage>
        <taxon>Eukaryota</taxon>
        <taxon>Metazoa</taxon>
        <taxon>Ecdysozoa</taxon>
        <taxon>Nematoda</taxon>
        <taxon>Chromadorea</taxon>
        <taxon>Rhabditida</taxon>
        <taxon>Rhabditina</taxon>
        <taxon>Rhabditomorpha</taxon>
        <taxon>Strongyloidea</taxon>
        <taxon>Ancylostomatidae</taxon>
        <taxon>Ancylostomatinae</taxon>
        <taxon>Ancylostoma</taxon>
    </lineage>
</organism>
<dbReference type="GO" id="GO:0008270">
    <property type="term" value="F:zinc ion binding"/>
    <property type="evidence" value="ECO:0007669"/>
    <property type="project" value="UniProtKB-UniRule"/>
</dbReference>
<dbReference type="PANTHER" id="PTHR10127">
    <property type="entry name" value="DISCOIDIN, CUB, EGF, LAMININ , AND ZINC METALLOPROTEASE DOMAIN CONTAINING"/>
    <property type="match status" value="1"/>
</dbReference>
<dbReference type="Proteomes" id="UP000054495">
    <property type="component" value="Unassembled WGS sequence"/>
</dbReference>
<dbReference type="GO" id="GO:0005576">
    <property type="term" value="C:extracellular region"/>
    <property type="evidence" value="ECO:0007669"/>
    <property type="project" value="UniProtKB-SubCell"/>
</dbReference>
<sequence>MRAMIFGAVVLILCLTKTQQLESTPKERAELEEKFKKIGDVSGPNETVETTDIIPSNSSGRHRRQAFRNDRAKWTNGVVEYTFAPNLPENVKNIFRKAAEAWSKSTCLDIHENANAKAKIMVAKGPGCMSSLGMQGNTQGLMLGDKCMTDLIRICITRDSQTELSELHAIVVGSAIHELGHALGLFHMQSRHDRDKYLLLNKDNINPDNEGDFKAETPERNENYDIPYDYGSIMHYHAWGFAKDTSKPTMVPKDEKYIRTLGSRVLSFYDKLLMNTHYGCLGKCDKNIKCANGGFPNPKNCSECICPGGYGGELCDKRPKGCGKVVRATSTSPRKLNVFVGELREGEVSRECTYWIEAPAESKVELKLVSLSNWGIVGGCHIGGVEIKTQEDQKATGYRFCTKSDIGMTLLSSSNRVPVMAYNHESVFEATIEYKVVKPR</sequence>
<dbReference type="AlphaFoldDB" id="A0A0D6LP93"/>
<dbReference type="PANTHER" id="PTHR10127:SF793">
    <property type="entry name" value="ZINC METALLOPROTEINASE NAS-31"/>
    <property type="match status" value="1"/>
</dbReference>
<keyword evidence="3" id="KW-0245">EGF-like domain</keyword>
<keyword evidence="2 10" id="KW-0964">Secreted</keyword>
<evidence type="ECO:0000256" key="10">
    <source>
        <dbReference type="PIRNR" id="PIRNR036365"/>
    </source>
</evidence>